<evidence type="ECO:0000313" key="8">
    <source>
        <dbReference type="Proteomes" id="UP000307956"/>
    </source>
</evidence>
<gene>
    <name evidence="7" type="ORF">E6O51_01365</name>
</gene>
<organism evidence="7 8">
    <name type="scientific">Pseudothauera rhizosphaerae</name>
    <dbReference type="NCBI Taxonomy" id="2565932"/>
    <lineage>
        <taxon>Bacteria</taxon>
        <taxon>Pseudomonadati</taxon>
        <taxon>Pseudomonadota</taxon>
        <taxon>Betaproteobacteria</taxon>
        <taxon>Rhodocyclales</taxon>
        <taxon>Zoogloeaceae</taxon>
        <taxon>Pseudothauera</taxon>
    </lineage>
</organism>
<keyword evidence="1 4" id="KW-0349">Heme</keyword>
<evidence type="ECO:0000256" key="3">
    <source>
        <dbReference type="ARBA" id="ARBA00023004"/>
    </source>
</evidence>
<keyword evidence="5" id="KW-0472">Membrane</keyword>
<dbReference type="GO" id="GO:0046872">
    <property type="term" value="F:metal ion binding"/>
    <property type="evidence" value="ECO:0007669"/>
    <property type="project" value="UniProtKB-KW"/>
</dbReference>
<proteinExistence type="predicted"/>
<dbReference type="GO" id="GO:0009055">
    <property type="term" value="F:electron transfer activity"/>
    <property type="evidence" value="ECO:0007669"/>
    <property type="project" value="InterPro"/>
</dbReference>
<dbReference type="Proteomes" id="UP000307956">
    <property type="component" value="Unassembled WGS sequence"/>
</dbReference>
<name>A0A4S4AYQ5_9RHOO</name>
<dbReference type="EMBL" id="SSOD01000001">
    <property type="protein sequence ID" value="THF65278.1"/>
    <property type="molecule type" value="Genomic_DNA"/>
</dbReference>
<keyword evidence="5" id="KW-0812">Transmembrane</keyword>
<evidence type="ECO:0000256" key="5">
    <source>
        <dbReference type="SAM" id="Phobius"/>
    </source>
</evidence>
<dbReference type="Pfam" id="PF13442">
    <property type="entry name" value="Cytochrome_CBB3"/>
    <property type="match status" value="1"/>
</dbReference>
<sequence>MAATAPAWLEFLLWLLQGLQTGLLGLADALGLTRRLDGQPLWPLPWRFASEMLRVDFGVARRLALALAAAAVVALALLLALWRPLRRPALVVGALAAGIGAGFLGALLLQPSSRAAVLAEAAPTHFHRSPLSFDSTAVADGEPLYAAHCAACHGSDGRGEGPRAAGLPMWPPDLSRGLLWQKSDGELFWHVRHGTVTGRRPGSAGESALHGFADTLSDRDIWATLAYLQALAAGQSLLRTGRWVTPVPLPALDVDCGSGPALAERAGVRLRVVAGPDVPLPDPRLDTLLLLPPDADAGTDTAAADCVSRSAQAWKTFALIAGVAPEQLAGTQWIADRQGWLRALGRPPLAGWSDADMVCRSDAAPAPKAAAGEDGLGALIARMDAEPVRAIRGAYIH</sequence>
<keyword evidence="2 4" id="KW-0479">Metal-binding</keyword>
<feature type="transmembrane region" description="Helical" evidence="5">
    <location>
        <begin position="63"/>
        <end position="82"/>
    </location>
</feature>
<dbReference type="RefSeq" id="WP_136383171.1">
    <property type="nucleotide sequence ID" value="NZ_SSOD01000001.1"/>
</dbReference>
<dbReference type="Gene3D" id="1.10.760.10">
    <property type="entry name" value="Cytochrome c-like domain"/>
    <property type="match status" value="1"/>
</dbReference>
<dbReference type="InterPro" id="IPR036909">
    <property type="entry name" value="Cyt_c-like_dom_sf"/>
</dbReference>
<evidence type="ECO:0000256" key="2">
    <source>
        <dbReference type="ARBA" id="ARBA00022723"/>
    </source>
</evidence>
<evidence type="ECO:0000256" key="1">
    <source>
        <dbReference type="ARBA" id="ARBA00022617"/>
    </source>
</evidence>
<accession>A0A4S4AYQ5</accession>
<evidence type="ECO:0000256" key="4">
    <source>
        <dbReference type="PROSITE-ProRule" id="PRU00433"/>
    </source>
</evidence>
<protein>
    <submittedName>
        <fullName evidence="7">C-type cytochrome</fullName>
    </submittedName>
</protein>
<dbReference type="GO" id="GO:0020037">
    <property type="term" value="F:heme binding"/>
    <property type="evidence" value="ECO:0007669"/>
    <property type="project" value="InterPro"/>
</dbReference>
<feature type="domain" description="Cytochrome c" evidence="6">
    <location>
        <begin position="136"/>
        <end position="232"/>
    </location>
</feature>
<dbReference type="OrthoDB" id="9808312at2"/>
<evidence type="ECO:0000259" key="6">
    <source>
        <dbReference type="PROSITE" id="PS51007"/>
    </source>
</evidence>
<reference evidence="7 8" key="1">
    <citation type="submission" date="2019-04" db="EMBL/GenBank/DDBJ databases">
        <title>Azoarcus rhizosphaerae sp. nov. isolated from rhizosphere of Ficus religiosa.</title>
        <authorList>
            <person name="Lin S.-Y."/>
            <person name="Hameed A."/>
            <person name="Hsu Y.-H."/>
            <person name="Young C.-C."/>
        </authorList>
    </citation>
    <scope>NUCLEOTIDE SEQUENCE [LARGE SCALE GENOMIC DNA]</scope>
    <source>
        <strain evidence="7 8">CC-YHH848</strain>
    </source>
</reference>
<dbReference type="SUPFAM" id="SSF46626">
    <property type="entry name" value="Cytochrome c"/>
    <property type="match status" value="1"/>
</dbReference>
<keyword evidence="8" id="KW-1185">Reference proteome</keyword>
<dbReference type="PROSITE" id="PS51007">
    <property type="entry name" value="CYTC"/>
    <property type="match status" value="1"/>
</dbReference>
<comment type="caution">
    <text evidence="7">The sequence shown here is derived from an EMBL/GenBank/DDBJ whole genome shotgun (WGS) entry which is preliminary data.</text>
</comment>
<feature type="transmembrane region" description="Helical" evidence="5">
    <location>
        <begin position="89"/>
        <end position="109"/>
    </location>
</feature>
<dbReference type="InterPro" id="IPR009056">
    <property type="entry name" value="Cyt_c-like_dom"/>
</dbReference>
<keyword evidence="5" id="KW-1133">Transmembrane helix</keyword>
<keyword evidence="3 4" id="KW-0408">Iron</keyword>
<evidence type="ECO:0000313" key="7">
    <source>
        <dbReference type="EMBL" id="THF65278.1"/>
    </source>
</evidence>
<dbReference type="AlphaFoldDB" id="A0A4S4AYQ5"/>